<reference evidence="4 5" key="1">
    <citation type="submission" date="2018-01" db="EMBL/GenBank/DDBJ databases">
        <title>Draft genome of the strawberry crown rot pathogen Phytophthora cactorum.</title>
        <authorList>
            <person name="Armitage A.D."/>
            <person name="Lysoe E."/>
            <person name="Nellist C.F."/>
            <person name="Harrison R.J."/>
            <person name="Brurberg M.B."/>
        </authorList>
    </citation>
    <scope>NUCLEOTIDE SEQUENCE [LARGE SCALE GENOMIC DNA]</scope>
    <source>
        <strain evidence="4 5">10300</strain>
    </source>
</reference>
<comment type="caution">
    <text evidence="4">The sequence shown here is derived from an EMBL/GenBank/DDBJ whole genome shotgun (WGS) entry which is preliminary data.</text>
</comment>
<evidence type="ECO:0000256" key="1">
    <source>
        <dbReference type="SAM" id="MobiDB-lite"/>
    </source>
</evidence>
<reference evidence="2" key="2">
    <citation type="submission" date="2018-10" db="EMBL/GenBank/DDBJ databases">
        <title>Effector identification in a new, highly contiguous assembly of the strawberry crown rot pathogen Phytophthora cactorum.</title>
        <authorList>
            <person name="Armitage A.D."/>
            <person name="Nellist C.F."/>
            <person name="Bates H."/>
            <person name="Vickerstaff R.J."/>
            <person name="Harrison R.J."/>
        </authorList>
    </citation>
    <scope>NUCLEOTIDE SEQUENCE</scope>
    <source>
        <strain evidence="2">15-7</strain>
        <strain evidence="3">4040</strain>
    </source>
</reference>
<feature type="compositionally biased region" description="Basic and acidic residues" evidence="1">
    <location>
        <begin position="55"/>
        <end position="70"/>
    </location>
</feature>
<proteinExistence type="predicted"/>
<name>A0A329RJP9_9STRA</name>
<feature type="region of interest" description="Disordered" evidence="1">
    <location>
        <begin position="47"/>
        <end position="70"/>
    </location>
</feature>
<dbReference type="EMBL" id="RCMK01000934">
    <property type="protein sequence ID" value="KAG2907169.1"/>
    <property type="molecule type" value="Genomic_DNA"/>
</dbReference>
<sequence length="70" mass="8110">MESAMVTYGSMHPTITRSQTRHIYETTHPEYAEAQKLQDVSPSVIRTKRQPLDQVRVKPRNDQLSIEEAK</sequence>
<organism evidence="4 5">
    <name type="scientific">Phytophthora cactorum</name>
    <dbReference type="NCBI Taxonomy" id="29920"/>
    <lineage>
        <taxon>Eukaryota</taxon>
        <taxon>Sar</taxon>
        <taxon>Stramenopiles</taxon>
        <taxon>Oomycota</taxon>
        <taxon>Peronosporomycetes</taxon>
        <taxon>Peronosporales</taxon>
        <taxon>Peronosporaceae</taxon>
        <taxon>Phytophthora</taxon>
    </lineage>
</organism>
<dbReference type="Proteomes" id="UP000251314">
    <property type="component" value="Unassembled WGS sequence"/>
</dbReference>
<gene>
    <name evidence="4" type="ORF">PC110_g18991</name>
    <name evidence="2" type="ORF">PC113_g7033</name>
    <name evidence="3" type="ORF">PC117_g20277</name>
</gene>
<accession>A0A329RJP9</accession>
<dbReference type="EMBL" id="RCMG01000150">
    <property type="protein sequence ID" value="KAG2861593.1"/>
    <property type="molecule type" value="Genomic_DNA"/>
</dbReference>
<keyword evidence="5" id="KW-1185">Reference proteome</keyword>
<dbReference type="Proteomes" id="UP000735874">
    <property type="component" value="Unassembled WGS sequence"/>
</dbReference>
<evidence type="ECO:0000313" key="5">
    <source>
        <dbReference type="Proteomes" id="UP000251314"/>
    </source>
</evidence>
<dbReference type="AlphaFoldDB" id="A0A329RJP9"/>
<evidence type="ECO:0000313" key="3">
    <source>
        <dbReference type="EMBL" id="KAG2907169.1"/>
    </source>
</evidence>
<evidence type="ECO:0000313" key="4">
    <source>
        <dbReference type="EMBL" id="RAW24581.1"/>
    </source>
</evidence>
<dbReference type="OrthoDB" id="10481237at2759"/>
<dbReference type="EMBL" id="MJFZ01000864">
    <property type="protein sequence ID" value="RAW24581.1"/>
    <property type="molecule type" value="Genomic_DNA"/>
</dbReference>
<evidence type="ECO:0000313" key="2">
    <source>
        <dbReference type="EMBL" id="KAG2861593.1"/>
    </source>
</evidence>
<protein>
    <submittedName>
        <fullName evidence="4">Uncharacterized protein</fullName>
    </submittedName>
</protein>
<dbReference type="VEuPathDB" id="FungiDB:PC110_g18991"/>
<dbReference type="Proteomes" id="UP000736787">
    <property type="component" value="Unassembled WGS sequence"/>
</dbReference>